<evidence type="ECO:0000256" key="1">
    <source>
        <dbReference type="SAM" id="MobiDB-lite"/>
    </source>
</evidence>
<dbReference type="Proteomes" id="UP000887565">
    <property type="component" value="Unplaced"/>
</dbReference>
<reference evidence="3" key="1">
    <citation type="submission" date="2022-11" db="UniProtKB">
        <authorList>
            <consortium name="WormBaseParasite"/>
        </authorList>
    </citation>
    <scope>IDENTIFICATION</scope>
</reference>
<name>A0A915JYI3_ROMCU</name>
<organism evidence="2 3">
    <name type="scientific">Romanomermis culicivorax</name>
    <name type="common">Nematode worm</name>
    <dbReference type="NCBI Taxonomy" id="13658"/>
    <lineage>
        <taxon>Eukaryota</taxon>
        <taxon>Metazoa</taxon>
        <taxon>Ecdysozoa</taxon>
        <taxon>Nematoda</taxon>
        <taxon>Enoplea</taxon>
        <taxon>Dorylaimia</taxon>
        <taxon>Mermithida</taxon>
        <taxon>Mermithoidea</taxon>
        <taxon>Mermithidae</taxon>
        <taxon>Romanomermis</taxon>
    </lineage>
</organism>
<dbReference type="WBParaSite" id="nRc.2.0.1.t30752-RA">
    <property type="protein sequence ID" value="nRc.2.0.1.t30752-RA"/>
    <property type="gene ID" value="nRc.2.0.1.g30752"/>
</dbReference>
<proteinExistence type="predicted"/>
<protein>
    <submittedName>
        <fullName evidence="3">Uncharacterized protein</fullName>
    </submittedName>
</protein>
<dbReference type="AlphaFoldDB" id="A0A915JYI3"/>
<feature type="compositionally biased region" description="Basic and acidic residues" evidence="1">
    <location>
        <begin position="141"/>
        <end position="152"/>
    </location>
</feature>
<accession>A0A915JYI3</accession>
<sequence length="152" mass="16762">MTARQNMFKAMPFNNSKKLSDMGSRNSSKRLDLPMEKMYNEKEANAKTSSFTKMKTLASNKSLAEIRRSTLNDIKRDTTMTSATQKPCQKPATTPMPCNGKPNGKGRPPCNGGTTKYVPGPPFPGRPNNTTSPRLPGNNLAKDRNMALRPLD</sequence>
<feature type="region of interest" description="Disordered" evidence="1">
    <location>
        <begin position="1"/>
        <end position="35"/>
    </location>
</feature>
<keyword evidence="2" id="KW-1185">Reference proteome</keyword>
<evidence type="ECO:0000313" key="2">
    <source>
        <dbReference type="Proteomes" id="UP000887565"/>
    </source>
</evidence>
<evidence type="ECO:0000313" key="3">
    <source>
        <dbReference type="WBParaSite" id="nRc.2.0.1.t30752-RA"/>
    </source>
</evidence>
<feature type="region of interest" description="Disordered" evidence="1">
    <location>
        <begin position="71"/>
        <end position="152"/>
    </location>
</feature>